<evidence type="ECO:0000313" key="2">
    <source>
        <dbReference type="EMBL" id="PLB35478.1"/>
    </source>
</evidence>
<dbReference type="InterPro" id="IPR002575">
    <property type="entry name" value="Aminoglycoside_PTrfase"/>
</dbReference>
<protein>
    <submittedName>
        <fullName evidence="2">Protein kinase-like protein</fullName>
    </submittedName>
</protein>
<evidence type="ECO:0000313" key="3">
    <source>
        <dbReference type="Proteomes" id="UP000234585"/>
    </source>
</evidence>
<organism evidence="2 3">
    <name type="scientific">Aspergillus candidus</name>
    <dbReference type="NCBI Taxonomy" id="41067"/>
    <lineage>
        <taxon>Eukaryota</taxon>
        <taxon>Fungi</taxon>
        <taxon>Dikarya</taxon>
        <taxon>Ascomycota</taxon>
        <taxon>Pezizomycotina</taxon>
        <taxon>Eurotiomycetes</taxon>
        <taxon>Eurotiomycetidae</taxon>
        <taxon>Eurotiales</taxon>
        <taxon>Aspergillaceae</taxon>
        <taxon>Aspergillus</taxon>
        <taxon>Aspergillus subgen. Circumdati</taxon>
    </lineage>
</organism>
<dbReference type="Gene3D" id="3.90.1200.10">
    <property type="match status" value="1"/>
</dbReference>
<dbReference type="OrthoDB" id="2906425at2759"/>
<gene>
    <name evidence="2" type="ORF">BDW47DRAFT_133471</name>
</gene>
<keyword evidence="2" id="KW-0808">Transferase</keyword>
<dbReference type="GeneID" id="36525002"/>
<dbReference type="PANTHER" id="PTHR21310:SF55">
    <property type="entry name" value="AMINOGLYCOSIDE PHOSPHOTRANSFERASE DOMAIN-CONTAINING PROTEIN"/>
    <property type="match status" value="1"/>
</dbReference>
<reference evidence="2 3" key="1">
    <citation type="submission" date="2017-12" db="EMBL/GenBank/DDBJ databases">
        <authorList>
            <consortium name="DOE Joint Genome Institute"/>
            <person name="Haridas S."/>
            <person name="Kjaerbolling I."/>
            <person name="Vesth T.C."/>
            <person name="Frisvad J.C."/>
            <person name="Nybo J.L."/>
            <person name="Theobald S."/>
            <person name="Kuo A."/>
            <person name="Bowyer P."/>
            <person name="Matsuda Y."/>
            <person name="Mondo S."/>
            <person name="Lyhne E.K."/>
            <person name="Kogle M.E."/>
            <person name="Clum A."/>
            <person name="Lipzen A."/>
            <person name="Salamov A."/>
            <person name="Ngan C.Y."/>
            <person name="Daum C."/>
            <person name="Chiniquy J."/>
            <person name="Barry K."/>
            <person name="LaButti K."/>
            <person name="Simmons B.A."/>
            <person name="Magnuson J.K."/>
            <person name="Mortensen U.H."/>
            <person name="Larsen T.O."/>
            <person name="Grigoriev I.V."/>
            <person name="Baker S.E."/>
            <person name="Andersen M.R."/>
            <person name="Nordberg H.P."/>
            <person name="Cantor M.N."/>
            <person name="Hua S.X."/>
        </authorList>
    </citation>
    <scope>NUCLEOTIDE SEQUENCE [LARGE SCALE GENOMIC DNA]</scope>
    <source>
        <strain evidence="2 3">CBS 102.13</strain>
    </source>
</reference>
<keyword evidence="2" id="KW-0418">Kinase</keyword>
<proteinExistence type="predicted"/>
<dbReference type="InterPro" id="IPR011009">
    <property type="entry name" value="Kinase-like_dom_sf"/>
</dbReference>
<accession>A0A2I2F4G9</accession>
<dbReference type="GO" id="GO:0016301">
    <property type="term" value="F:kinase activity"/>
    <property type="evidence" value="ECO:0007669"/>
    <property type="project" value="UniProtKB-KW"/>
</dbReference>
<feature type="domain" description="Aminoglycoside phosphotransferase" evidence="1">
    <location>
        <begin position="37"/>
        <end position="231"/>
    </location>
</feature>
<evidence type="ECO:0000259" key="1">
    <source>
        <dbReference type="Pfam" id="PF01636"/>
    </source>
</evidence>
<dbReference type="EMBL" id="KZ559162">
    <property type="protein sequence ID" value="PLB35478.1"/>
    <property type="molecule type" value="Genomic_DNA"/>
</dbReference>
<dbReference type="STRING" id="41067.A0A2I2F4G9"/>
<dbReference type="SUPFAM" id="SSF56112">
    <property type="entry name" value="Protein kinase-like (PK-like)"/>
    <property type="match status" value="1"/>
</dbReference>
<dbReference type="PANTHER" id="PTHR21310">
    <property type="entry name" value="AMINOGLYCOSIDE PHOSPHOTRANSFERASE-RELATED-RELATED"/>
    <property type="match status" value="1"/>
</dbReference>
<name>A0A2I2F4G9_ASPCN</name>
<keyword evidence="3" id="KW-1185">Reference proteome</keyword>
<dbReference type="Proteomes" id="UP000234585">
    <property type="component" value="Unassembled WGS sequence"/>
</dbReference>
<dbReference type="Pfam" id="PF01636">
    <property type="entry name" value="APH"/>
    <property type="match status" value="1"/>
</dbReference>
<sequence>MPDSTWPVHISHTATGQIPDPQIAQLPFGLILKWSDGTRLEEVLTMEVARRAGLPVPRVICYGEHPDCPHAPISILVTRIPGDELGRVYETLSDAERESIQMQLKGYLEVMRRWENPWGGSRICSLAGTAVRSVRVPNHLAGPFESEQELNEYLLKPAWAGGFPSEAEYNNALNRAKKMGSMAHRVFFTHGDLKHHNILVQNGQITGFLDWESAGWYPEYWDFTTALGFTREDFWWYNFVMRLGGSKYMEELDCERALTSLTSSSYYW</sequence>
<dbReference type="InterPro" id="IPR051678">
    <property type="entry name" value="AGP_Transferase"/>
</dbReference>
<dbReference type="RefSeq" id="XP_024669490.1">
    <property type="nucleotide sequence ID" value="XM_024817842.1"/>
</dbReference>
<dbReference type="AlphaFoldDB" id="A0A2I2F4G9"/>